<keyword evidence="4" id="KW-1185">Reference proteome</keyword>
<evidence type="ECO:0000313" key="5">
    <source>
        <dbReference type="RefSeq" id="XP_011307947.1"/>
    </source>
</evidence>
<dbReference type="AlphaFoldDB" id="A0A9R1U5K2"/>
<dbReference type="SUPFAM" id="SSF55729">
    <property type="entry name" value="Acyl-CoA N-acyltransferases (Nat)"/>
    <property type="match status" value="1"/>
</dbReference>
<proteinExistence type="predicted"/>
<dbReference type="PANTHER" id="PTHR13947:SF37">
    <property type="entry name" value="LD18367P"/>
    <property type="match status" value="1"/>
</dbReference>
<dbReference type="InterPro" id="IPR050769">
    <property type="entry name" value="NAT_camello-type"/>
</dbReference>
<dbReference type="PROSITE" id="PS51186">
    <property type="entry name" value="GNAT"/>
    <property type="match status" value="1"/>
</dbReference>
<dbReference type="Pfam" id="PF00583">
    <property type="entry name" value="Acetyltransf_1"/>
    <property type="match status" value="1"/>
</dbReference>
<dbReference type="PANTHER" id="PTHR13947">
    <property type="entry name" value="GNAT FAMILY N-ACETYLTRANSFERASE"/>
    <property type="match status" value="1"/>
</dbReference>
<dbReference type="OrthoDB" id="41532at2759"/>
<dbReference type="GO" id="GO:0008080">
    <property type="term" value="F:N-acetyltransferase activity"/>
    <property type="evidence" value="ECO:0007669"/>
    <property type="project" value="InterPro"/>
</dbReference>
<evidence type="ECO:0000313" key="4">
    <source>
        <dbReference type="Proteomes" id="UP000694866"/>
    </source>
</evidence>
<name>A0A9R1U5K2_9HYME</name>
<dbReference type="KEGG" id="fas:105269423"/>
<feature type="transmembrane region" description="Helical" evidence="2">
    <location>
        <begin position="42"/>
        <end position="60"/>
    </location>
</feature>
<protein>
    <recommendedName>
        <fullName evidence="3">N-acetyltransferase domain-containing protein</fullName>
    </recommendedName>
</protein>
<keyword evidence="2" id="KW-0812">Transmembrane</keyword>
<keyword evidence="2" id="KW-1133">Transmembrane helix</keyword>
<dbReference type="GeneID" id="105269423"/>
<feature type="transmembrane region" description="Helical" evidence="2">
    <location>
        <begin position="101"/>
        <end position="120"/>
    </location>
</feature>
<dbReference type="Proteomes" id="UP000694866">
    <property type="component" value="Unplaced"/>
</dbReference>
<dbReference type="InterPro" id="IPR000182">
    <property type="entry name" value="GNAT_dom"/>
</dbReference>
<organism evidence="4 5">
    <name type="scientific">Fopius arisanus</name>
    <dbReference type="NCBI Taxonomy" id="64838"/>
    <lineage>
        <taxon>Eukaryota</taxon>
        <taxon>Metazoa</taxon>
        <taxon>Ecdysozoa</taxon>
        <taxon>Arthropoda</taxon>
        <taxon>Hexapoda</taxon>
        <taxon>Insecta</taxon>
        <taxon>Pterygota</taxon>
        <taxon>Neoptera</taxon>
        <taxon>Endopterygota</taxon>
        <taxon>Hymenoptera</taxon>
        <taxon>Apocrita</taxon>
        <taxon>Ichneumonoidea</taxon>
        <taxon>Braconidae</taxon>
        <taxon>Opiinae</taxon>
        <taxon>Fopius</taxon>
    </lineage>
</organism>
<keyword evidence="2" id="KW-0472">Membrane</keyword>
<evidence type="ECO:0000256" key="1">
    <source>
        <dbReference type="ARBA" id="ARBA00022679"/>
    </source>
</evidence>
<gene>
    <name evidence="5" type="primary">LOC105269423</name>
</gene>
<sequence>MSHIVVIRGYKPGDELYCRDMIKDAIMTSFNSAFIANLFKEVTFQLMILCAAIMFIFFGMPFTVCLLVIPIVIFITYAGTYLGCVMIAAETNQEITNVPRIYMSNAFSCFWVAEAFQPYLMMREPKDYHYTIMTEQQFRDSKIDVSSQARVIVGTVGLLKSHKVEKGAWIKRLHVEKKYRRKGVGSLLLSIALQFAIDEGYSCADLVTSEYAEGGRELCFKKGFELKQMYHKQVIGPMFSYLLYELTYQIKEENNYYSRTHPKNIL</sequence>
<dbReference type="Gene3D" id="3.40.630.30">
    <property type="match status" value="1"/>
</dbReference>
<keyword evidence="1" id="KW-0808">Transferase</keyword>
<evidence type="ECO:0000256" key="2">
    <source>
        <dbReference type="SAM" id="Phobius"/>
    </source>
</evidence>
<feature type="transmembrane region" description="Helical" evidence="2">
    <location>
        <begin position="67"/>
        <end position="89"/>
    </location>
</feature>
<reference evidence="5" key="1">
    <citation type="submission" date="2025-08" db="UniProtKB">
        <authorList>
            <consortium name="RefSeq"/>
        </authorList>
    </citation>
    <scope>IDENTIFICATION</scope>
    <source>
        <strain evidence="5">USDA-PBARC FA_bdor</strain>
        <tissue evidence="5">Whole organism</tissue>
    </source>
</reference>
<dbReference type="RefSeq" id="XP_011307947.1">
    <property type="nucleotide sequence ID" value="XM_011309645.1"/>
</dbReference>
<accession>A0A9R1U5K2</accession>
<dbReference type="InterPro" id="IPR016181">
    <property type="entry name" value="Acyl_CoA_acyltransferase"/>
</dbReference>
<feature type="domain" description="N-acetyltransferase" evidence="3">
    <location>
        <begin position="93"/>
        <end position="249"/>
    </location>
</feature>
<dbReference type="CDD" id="cd04301">
    <property type="entry name" value="NAT_SF"/>
    <property type="match status" value="1"/>
</dbReference>
<evidence type="ECO:0000259" key="3">
    <source>
        <dbReference type="PROSITE" id="PS51186"/>
    </source>
</evidence>